<dbReference type="AlphaFoldDB" id="A0A562E8M0"/>
<evidence type="ECO:0000313" key="10">
    <source>
        <dbReference type="EMBL" id="TWH18121.1"/>
    </source>
</evidence>
<dbReference type="CDD" id="cd11078">
    <property type="entry name" value="CYP130-like"/>
    <property type="match status" value="1"/>
</dbReference>
<accession>A0A562E8M0</accession>
<evidence type="ECO:0000256" key="1">
    <source>
        <dbReference type="ARBA" id="ARBA00001971"/>
    </source>
</evidence>
<dbReference type="InterPro" id="IPR017972">
    <property type="entry name" value="Cyt_P450_CS"/>
</dbReference>
<evidence type="ECO:0000256" key="4">
    <source>
        <dbReference type="ARBA" id="ARBA00022723"/>
    </source>
</evidence>
<evidence type="ECO:0000313" key="11">
    <source>
        <dbReference type="Proteomes" id="UP000317573"/>
    </source>
</evidence>
<evidence type="ECO:0000256" key="5">
    <source>
        <dbReference type="ARBA" id="ARBA00023002"/>
    </source>
</evidence>
<reference evidence="10 11" key="1">
    <citation type="submission" date="2019-07" db="EMBL/GenBank/DDBJ databases">
        <title>Genome sequencing of lignin-degrading bacterial isolates.</title>
        <authorList>
            <person name="Gladden J."/>
        </authorList>
    </citation>
    <scope>NUCLEOTIDE SEQUENCE [LARGE SCALE GENOMIC DNA]</scope>
    <source>
        <strain evidence="10 11">J45</strain>
    </source>
</reference>
<keyword evidence="5 8" id="KW-0560">Oxidoreductase</keyword>
<gene>
    <name evidence="10" type="ORF">L618_001500000550</name>
</gene>
<proteinExistence type="inferred from homology"/>
<dbReference type="InterPro" id="IPR002397">
    <property type="entry name" value="Cyt_P450_B"/>
</dbReference>
<dbReference type="PANTHER" id="PTHR46696">
    <property type="entry name" value="P450, PUTATIVE (EUROFUNG)-RELATED"/>
    <property type="match status" value="1"/>
</dbReference>
<dbReference type="FunFam" id="1.10.630.10:FF:000018">
    <property type="entry name" value="Cytochrome P450 monooxygenase"/>
    <property type="match status" value="1"/>
</dbReference>
<dbReference type="Proteomes" id="UP000317573">
    <property type="component" value="Unassembled WGS sequence"/>
</dbReference>
<dbReference type="InterPro" id="IPR036396">
    <property type="entry name" value="Cyt_P450_sf"/>
</dbReference>
<keyword evidence="4 8" id="KW-0479">Metal-binding</keyword>
<dbReference type="Pfam" id="PF00067">
    <property type="entry name" value="p450"/>
    <property type="match status" value="1"/>
</dbReference>
<organism evidence="10 11">
    <name type="scientific">Rhodococcus rhodochrous J45</name>
    <dbReference type="NCBI Taxonomy" id="935266"/>
    <lineage>
        <taxon>Bacteria</taxon>
        <taxon>Bacillati</taxon>
        <taxon>Actinomycetota</taxon>
        <taxon>Actinomycetes</taxon>
        <taxon>Mycobacteriales</taxon>
        <taxon>Nocardiaceae</taxon>
        <taxon>Rhodococcus</taxon>
    </lineage>
</organism>
<dbReference type="Gene3D" id="1.10.630.10">
    <property type="entry name" value="Cytochrome P450"/>
    <property type="match status" value="1"/>
</dbReference>
<dbReference type="GO" id="GO:0006707">
    <property type="term" value="P:cholesterol catabolic process"/>
    <property type="evidence" value="ECO:0007669"/>
    <property type="project" value="TreeGrafter"/>
</dbReference>
<evidence type="ECO:0000256" key="8">
    <source>
        <dbReference type="RuleBase" id="RU000461"/>
    </source>
</evidence>
<comment type="cofactor">
    <cofactor evidence="1">
        <name>heme</name>
        <dbReference type="ChEBI" id="CHEBI:30413"/>
    </cofactor>
</comment>
<dbReference type="GO" id="GO:0008395">
    <property type="term" value="F:steroid hydroxylase activity"/>
    <property type="evidence" value="ECO:0007669"/>
    <property type="project" value="TreeGrafter"/>
</dbReference>
<dbReference type="EMBL" id="VLJT01000012">
    <property type="protein sequence ID" value="TWH18121.1"/>
    <property type="molecule type" value="Genomic_DNA"/>
</dbReference>
<evidence type="ECO:0000256" key="2">
    <source>
        <dbReference type="ARBA" id="ARBA00010617"/>
    </source>
</evidence>
<dbReference type="GO" id="GO:0005506">
    <property type="term" value="F:iron ion binding"/>
    <property type="evidence" value="ECO:0007669"/>
    <property type="project" value="InterPro"/>
</dbReference>
<protein>
    <recommendedName>
        <fullName evidence="12">Cytochrome P450</fullName>
    </recommendedName>
</protein>
<dbReference type="PRINTS" id="PR00359">
    <property type="entry name" value="BP450"/>
</dbReference>
<evidence type="ECO:0000256" key="7">
    <source>
        <dbReference type="ARBA" id="ARBA00023033"/>
    </source>
</evidence>
<dbReference type="InterPro" id="IPR001128">
    <property type="entry name" value="Cyt_P450"/>
</dbReference>
<evidence type="ECO:0000256" key="3">
    <source>
        <dbReference type="ARBA" id="ARBA00022617"/>
    </source>
</evidence>
<sequence length="419" mass="46558">MIQASPGSASHAGPASPDPPTLGPVIFNPYDYAFHEDPYPTYRRLREEDPAYHNPDLGFWALSRHADVVAAFRDNTRLSSANGVSLDPSAYGPNAHKVMSFLAMDDPRHMRMRRLVSKGFTPRRVADLEERILELTLRYLEPAVEAGEFDWISEFAGKLPMDVISELMGVPESDRSEIRRLADLVVHREEGVLDVPVAAMEASLHLVGYYADMLAERRKKETSDLTSALLEAEIDGDRLTDDEIIGFMFLMVVAGNETTTKLLGNALYWGAHNKSEVAQVLHDPARAPQWTEETLRYDTSSQIVARTAVADIELHDATIRSGDKVLLLIGSANRDSDVFDAADDFRIGRDSSQKIASFGGGVHFCLGAHLARLEANIALEQFARRVADYEIDEDRCERVHSTNVRGFAALPVEVTERHA</sequence>
<dbReference type="PROSITE" id="PS00086">
    <property type="entry name" value="CYTOCHROME_P450"/>
    <property type="match status" value="1"/>
</dbReference>
<keyword evidence="3 8" id="KW-0349">Heme</keyword>
<dbReference type="GO" id="GO:0020037">
    <property type="term" value="F:heme binding"/>
    <property type="evidence" value="ECO:0007669"/>
    <property type="project" value="InterPro"/>
</dbReference>
<evidence type="ECO:0000256" key="6">
    <source>
        <dbReference type="ARBA" id="ARBA00023004"/>
    </source>
</evidence>
<feature type="region of interest" description="Disordered" evidence="9">
    <location>
        <begin position="1"/>
        <end position="20"/>
    </location>
</feature>
<name>A0A562E8M0_RHORH</name>
<comment type="caution">
    <text evidence="10">The sequence shown here is derived from an EMBL/GenBank/DDBJ whole genome shotgun (WGS) entry which is preliminary data.</text>
</comment>
<keyword evidence="6 8" id="KW-0408">Iron</keyword>
<dbReference type="SUPFAM" id="SSF48264">
    <property type="entry name" value="Cytochrome P450"/>
    <property type="match status" value="1"/>
</dbReference>
<evidence type="ECO:0008006" key="12">
    <source>
        <dbReference type="Google" id="ProtNLM"/>
    </source>
</evidence>
<evidence type="ECO:0000256" key="9">
    <source>
        <dbReference type="SAM" id="MobiDB-lite"/>
    </source>
</evidence>
<comment type="similarity">
    <text evidence="2 8">Belongs to the cytochrome P450 family.</text>
</comment>
<keyword evidence="7 8" id="KW-0503">Monooxygenase</keyword>
<feature type="compositionally biased region" description="Low complexity" evidence="9">
    <location>
        <begin position="1"/>
        <end position="15"/>
    </location>
</feature>
<dbReference type="GO" id="GO:0036199">
    <property type="term" value="F:cholest-4-en-3-one 26-monooxygenase activity"/>
    <property type="evidence" value="ECO:0007669"/>
    <property type="project" value="TreeGrafter"/>
</dbReference>
<dbReference type="PANTHER" id="PTHR46696:SF4">
    <property type="entry name" value="BIOTIN BIOSYNTHESIS CYTOCHROME P450"/>
    <property type="match status" value="1"/>
</dbReference>